<accession>A0A6V8LMD5</accession>
<gene>
    <name evidence="1" type="ORF">Prum_103420</name>
</gene>
<proteinExistence type="predicted"/>
<protein>
    <submittedName>
        <fullName evidence="1">Uncharacterized protein</fullName>
    </submittedName>
</protein>
<evidence type="ECO:0000313" key="1">
    <source>
        <dbReference type="EMBL" id="GFJ96700.1"/>
    </source>
</evidence>
<comment type="caution">
    <text evidence="1">The sequence shown here is derived from an EMBL/GenBank/DDBJ whole genome shotgun (WGS) entry which is preliminary data.</text>
</comment>
<organism evidence="1 2">
    <name type="scientific">Phytohabitans rumicis</name>
    <dbReference type="NCBI Taxonomy" id="1076125"/>
    <lineage>
        <taxon>Bacteria</taxon>
        <taxon>Bacillati</taxon>
        <taxon>Actinomycetota</taxon>
        <taxon>Actinomycetes</taxon>
        <taxon>Micromonosporales</taxon>
        <taxon>Micromonosporaceae</taxon>
    </lineage>
</organism>
<dbReference type="AlphaFoldDB" id="A0A6V8LMD5"/>
<reference evidence="1 2" key="2">
    <citation type="submission" date="2020-03" db="EMBL/GenBank/DDBJ databases">
        <authorList>
            <person name="Ichikawa N."/>
            <person name="Kimura A."/>
            <person name="Kitahashi Y."/>
            <person name="Uohara A."/>
        </authorList>
    </citation>
    <scope>NUCLEOTIDE SEQUENCE [LARGE SCALE GENOMIC DNA]</scope>
    <source>
        <strain evidence="1 2">NBRC 108638</strain>
    </source>
</reference>
<sequence length="71" mass="7642">MRLVLRFCSGAAGLVYRDAASEIGLDPARTFPSLLLHDRTGGPVSSALSMTAALERFPTCGTTTRDRRRSS</sequence>
<keyword evidence="2" id="KW-1185">Reference proteome</keyword>
<name>A0A6V8LMD5_9ACTN</name>
<evidence type="ECO:0000313" key="2">
    <source>
        <dbReference type="Proteomes" id="UP000482960"/>
    </source>
</evidence>
<dbReference type="EMBL" id="BLPG01000003">
    <property type="protein sequence ID" value="GFJ96700.1"/>
    <property type="molecule type" value="Genomic_DNA"/>
</dbReference>
<dbReference type="Proteomes" id="UP000482960">
    <property type="component" value="Unassembled WGS sequence"/>
</dbReference>
<reference evidence="1 2" key="1">
    <citation type="submission" date="2020-03" db="EMBL/GenBank/DDBJ databases">
        <title>Whole genome shotgun sequence of Phytohabitans rumicis NBRC 108638.</title>
        <authorList>
            <person name="Komaki H."/>
            <person name="Tamura T."/>
        </authorList>
    </citation>
    <scope>NUCLEOTIDE SEQUENCE [LARGE SCALE GENOMIC DNA]</scope>
    <source>
        <strain evidence="1 2">NBRC 108638</strain>
    </source>
</reference>